<evidence type="ECO:0000313" key="10">
    <source>
        <dbReference type="Proteomes" id="UP000245609"/>
    </source>
</evidence>
<dbReference type="AlphaFoldDB" id="A0A2T9ZL41"/>
<protein>
    <recommendedName>
        <fullName evidence="7">DUF1977 domain-containing protein</fullName>
    </recommendedName>
</protein>
<dbReference type="InterPro" id="IPR015399">
    <property type="entry name" value="DUF1977_DnaJ-like"/>
</dbReference>
<proteinExistence type="predicted"/>
<dbReference type="PANTHER" id="PTHR43908:SF3">
    <property type="entry name" value="AT29763P-RELATED"/>
    <property type="match status" value="1"/>
</dbReference>
<dbReference type="SUPFAM" id="SSF46565">
    <property type="entry name" value="Chaperone J-domain"/>
    <property type="match status" value="1"/>
</dbReference>
<feature type="region of interest" description="Disordered" evidence="5">
    <location>
        <begin position="57"/>
        <end position="97"/>
    </location>
</feature>
<keyword evidence="2 6" id="KW-0812">Transmembrane</keyword>
<evidence type="ECO:0000256" key="5">
    <source>
        <dbReference type="SAM" id="MobiDB-lite"/>
    </source>
</evidence>
<dbReference type="InterPro" id="IPR051100">
    <property type="entry name" value="DnaJ_subfamily_B/C"/>
</dbReference>
<accession>A0A2T9ZL41</accession>
<evidence type="ECO:0000256" key="3">
    <source>
        <dbReference type="ARBA" id="ARBA00022989"/>
    </source>
</evidence>
<evidence type="ECO:0000256" key="6">
    <source>
        <dbReference type="SAM" id="Phobius"/>
    </source>
</evidence>
<dbReference type="GO" id="GO:0071218">
    <property type="term" value="P:cellular response to misfolded protein"/>
    <property type="evidence" value="ECO:0007669"/>
    <property type="project" value="TreeGrafter"/>
</dbReference>
<evidence type="ECO:0000313" key="9">
    <source>
        <dbReference type="EMBL" id="PVV05271.1"/>
    </source>
</evidence>
<feature type="compositionally biased region" description="Low complexity" evidence="5">
    <location>
        <begin position="62"/>
        <end position="82"/>
    </location>
</feature>
<evidence type="ECO:0000256" key="4">
    <source>
        <dbReference type="ARBA" id="ARBA00023136"/>
    </source>
</evidence>
<comment type="subcellular location">
    <subcellularLocation>
        <location evidence="1">Membrane</location>
        <topology evidence="1">Single-pass membrane protein</topology>
    </subcellularLocation>
</comment>
<gene>
    <name evidence="9" type="ORF">BB560_000213</name>
    <name evidence="8" type="ORF">BB560_000214</name>
</gene>
<dbReference type="Proteomes" id="UP000245609">
    <property type="component" value="Unassembled WGS sequence"/>
</dbReference>
<dbReference type="EMBL" id="MBFS01000020">
    <property type="protein sequence ID" value="PVV05270.1"/>
    <property type="molecule type" value="Genomic_DNA"/>
</dbReference>
<name>A0A2T9ZL41_9FUNG</name>
<reference evidence="8 10" key="1">
    <citation type="journal article" date="2018" name="MBio">
        <title>Comparative Genomics Reveals the Core Gene Toolbox for the Fungus-Insect Symbiosis.</title>
        <authorList>
            <person name="Wang Y."/>
            <person name="Stata M."/>
            <person name="Wang W."/>
            <person name="Stajich J.E."/>
            <person name="White M.M."/>
            <person name="Moncalvo J.M."/>
        </authorList>
    </citation>
    <scope>NUCLEOTIDE SEQUENCE [LARGE SCALE GENOMIC DNA]</scope>
    <source>
        <strain evidence="8 10">SC-DP-2</strain>
    </source>
</reference>
<evidence type="ECO:0000256" key="2">
    <source>
        <dbReference type="ARBA" id="ARBA00022692"/>
    </source>
</evidence>
<keyword evidence="3 6" id="KW-1133">Transmembrane helix</keyword>
<dbReference type="EMBL" id="MBFS01000020">
    <property type="protein sequence ID" value="PVV05271.1"/>
    <property type="molecule type" value="Genomic_DNA"/>
</dbReference>
<comment type="caution">
    <text evidence="8">The sequence shown here is derived from an EMBL/GenBank/DDBJ whole genome shotgun (WGS) entry which is preliminary data.</text>
</comment>
<organism evidence="8 10">
    <name type="scientific">Smittium megazygosporum</name>
    <dbReference type="NCBI Taxonomy" id="133381"/>
    <lineage>
        <taxon>Eukaryota</taxon>
        <taxon>Fungi</taxon>
        <taxon>Fungi incertae sedis</taxon>
        <taxon>Zoopagomycota</taxon>
        <taxon>Kickxellomycotina</taxon>
        <taxon>Harpellomycetes</taxon>
        <taxon>Harpellales</taxon>
        <taxon>Legeriomycetaceae</taxon>
        <taxon>Smittium</taxon>
    </lineage>
</organism>
<dbReference type="Pfam" id="PF09320">
    <property type="entry name" value="DUF1977"/>
    <property type="match status" value="1"/>
</dbReference>
<keyword evidence="10" id="KW-1185">Reference proteome</keyword>
<dbReference type="GO" id="GO:0030544">
    <property type="term" value="F:Hsp70 protein binding"/>
    <property type="evidence" value="ECO:0007669"/>
    <property type="project" value="TreeGrafter"/>
</dbReference>
<dbReference type="OrthoDB" id="1507364at2759"/>
<evidence type="ECO:0000313" key="8">
    <source>
        <dbReference type="EMBL" id="PVV05270.1"/>
    </source>
</evidence>
<evidence type="ECO:0000256" key="1">
    <source>
        <dbReference type="ARBA" id="ARBA00004167"/>
    </source>
</evidence>
<feature type="domain" description="DUF1977" evidence="7">
    <location>
        <begin position="266"/>
        <end position="372"/>
    </location>
</feature>
<keyword evidence="4 6" id="KW-0472">Membrane</keyword>
<feature type="transmembrane region" description="Helical" evidence="6">
    <location>
        <begin position="242"/>
        <end position="263"/>
    </location>
</feature>
<sequence length="376" mass="42511">MIGNADEAKRCLALAKEKYSQNNLEAAKRLAEKAIKMYDFPEARQFLSHLNSQNFDSAKANSTASPKTPSESKPSKSSSSTQHTKKASTPSHTPEQAHAVKKVISNKHDYYKVTPGADEAFKIVSHAFAIISDPDKRIHYDKFGANSDLRTSASEYSGSQSSFTSQTEMSAEELFNMFFGQQMDGFGFDLGNGIRMRSFGSRPGYSFRDAYGNSYRTTTFDSRRGNRFNDSRASQNDEPRSIITAILSIFAFLLLSGLVSDLFSFESRLPNFKFTPESKYNYGRTTNVYNVKYYVNKREFDHFSKTSKKQGIDKLNNRVVSSYVNILRDKCNREINHKNNMIEAASGWFGFGRDEKALKKAQKLRLESCEALQSFI</sequence>
<dbReference type="Gene3D" id="1.10.287.110">
    <property type="entry name" value="DnaJ domain"/>
    <property type="match status" value="1"/>
</dbReference>
<dbReference type="STRING" id="133381.A0A2T9ZL41"/>
<dbReference type="InterPro" id="IPR036869">
    <property type="entry name" value="J_dom_sf"/>
</dbReference>
<dbReference type="GO" id="GO:0005789">
    <property type="term" value="C:endoplasmic reticulum membrane"/>
    <property type="evidence" value="ECO:0007669"/>
    <property type="project" value="TreeGrafter"/>
</dbReference>
<evidence type="ECO:0000259" key="7">
    <source>
        <dbReference type="Pfam" id="PF09320"/>
    </source>
</evidence>
<dbReference type="PANTHER" id="PTHR43908">
    <property type="entry name" value="AT29763P-RELATED"/>
    <property type="match status" value="1"/>
</dbReference>